<feature type="domain" description="DUF1758" evidence="1">
    <location>
        <begin position="8"/>
        <end position="132"/>
    </location>
</feature>
<gene>
    <name evidence="2" type="ORF">DPMN_009852</name>
</gene>
<reference evidence="2" key="1">
    <citation type="journal article" date="2019" name="bioRxiv">
        <title>The Genome of the Zebra Mussel, Dreissena polymorpha: A Resource for Invasive Species Research.</title>
        <authorList>
            <person name="McCartney M.A."/>
            <person name="Auch B."/>
            <person name="Kono T."/>
            <person name="Mallez S."/>
            <person name="Zhang Y."/>
            <person name="Obille A."/>
            <person name="Becker A."/>
            <person name="Abrahante J.E."/>
            <person name="Garbe J."/>
            <person name="Badalamenti J.P."/>
            <person name="Herman A."/>
            <person name="Mangelson H."/>
            <person name="Liachko I."/>
            <person name="Sullivan S."/>
            <person name="Sone E.D."/>
            <person name="Koren S."/>
            <person name="Silverstein K.A.T."/>
            <person name="Beckman K.B."/>
            <person name="Gohl D.M."/>
        </authorList>
    </citation>
    <scope>NUCLEOTIDE SEQUENCE</scope>
    <source>
        <strain evidence="2">Duluth1</strain>
        <tissue evidence="2">Whole animal</tissue>
    </source>
</reference>
<keyword evidence="3" id="KW-1185">Reference proteome</keyword>
<dbReference type="InterPro" id="IPR008737">
    <property type="entry name" value="DUF1758"/>
</dbReference>
<comment type="caution">
    <text evidence="2">The sequence shown here is derived from an EMBL/GenBank/DDBJ whole genome shotgun (WGS) entry which is preliminary data.</text>
</comment>
<protein>
    <recommendedName>
        <fullName evidence="1">DUF1758 domain-containing protein</fullName>
    </recommendedName>
</protein>
<sequence>MVNDVQKLLETGSQHTYMTEKKANELGLQYDEDQEIKLVTFGSSKSKVLKTKVAKMKLKLKDGSEMLITASIVPTIAGTTAKMPLAIYKKDVFKSLTRYLKLADQVPVKAEFGTIDLMIGNDFYLDIIQNERIQIEDGLYLLSF</sequence>
<dbReference type="Pfam" id="PF05585">
    <property type="entry name" value="DUF1758"/>
    <property type="match status" value="1"/>
</dbReference>
<dbReference type="Proteomes" id="UP000828390">
    <property type="component" value="Unassembled WGS sequence"/>
</dbReference>
<dbReference type="AlphaFoldDB" id="A0A9D4RYK8"/>
<dbReference type="InterPro" id="IPR021109">
    <property type="entry name" value="Peptidase_aspartic_dom_sf"/>
</dbReference>
<evidence type="ECO:0000313" key="3">
    <source>
        <dbReference type="Proteomes" id="UP000828390"/>
    </source>
</evidence>
<dbReference type="Gene3D" id="2.40.70.10">
    <property type="entry name" value="Acid Proteases"/>
    <property type="match status" value="1"/>
</dbReference>
<accession>A0A9D4RYK8</accession>
<evidence type="ECO:0000313" key="2">
    <source>
        <dbReference type="EMBL" id="KAH3885854.1"/>
    </source>
</evidence>
<organism evidence="2 3">
    <name type="scientific">Dreissena polymorpha</name>
    <name type="common">Zebra mussel</name>
    <name type="synonym">Mytilus polymorpha</name>
    <dbReference type="NCBI Taxonomy" id="45954"/>
    <lineage>
        <taxon>Eukaryota</taxon>
        <taxon>Metazoa</taxon>
        <taxon>Spiralia</taxon>
        <taxon>Lophotrochozoa</taxon>
        <taxon>Mollusca</taxon>
        <taxon>Bivalvia</taxon>
        <taxon>Autobranchia</taxon>
        <taxon>Heteroconchia</taxon>
        <taxon>Euheterodonta</taxon>
        <taxon>Imparidentia</taxon>
        <taxon>Neoheterodontei</taxon>
        <taxon>Myida</taxon>
        <taxon>Dreissenoidea</taxon>
        <taxon>Dreissenidae</taxon>
        <taxon>Dreissena</taxon>
    </lineage>
</organism>
<reference evidence="2" key="2">
    <citation type="submission" date="2020-11" db="EMBL/GenBank/DDBJ databases">
        <authorList>
            <person name="McCartney M.A."/>
            <person name="Auch B."/>
            <person name="Kono T."/>
            <person name="Mallez S."/>
            <person name="Becker A."/>
            <person name="Gohl D.M."/>
            <person name="Silverstein K.A.T."/>
            <person name="Koren S."/>
            <person name="Bechman K.B."/>
            <person name="Herman A."/>
            <person name="Abrahante J.E."/>
            <person name="Garbe J."/>
        </authorList>
    </citation>
    <scope>NUCLEOTIDE SEQUENCE</scope>
    <source>
        <strain evidence="2">Duluth1</strain>
        <tissue evidence="2">Whole animal</tissue>
    </source>
</reference>
<dbReference type="EMBL" id="JAIWYP010000001">
    <property type="protein sequence ID" value="KAH3885854.1"/>
    <property type="molecule type" value="Genomic_DNA"/>
</dbReference>
<name>A0A9D4RYK8_DREPO</name>
<proteinExistence type="predicted"/>
<evidence type="ECO:0000259" key="1">
    <source>
        <dbReference type="Pfam" id="PF05585"/>
    </source>
</evidence>